<evidence type="ECO:0008006" key="3">
    <source>
        <dbReference type="Google" id="ProtNLM"/>
    </source>
</evidence>
<dbReference type="CDD" id="cd12954">
    <property type="entry name" value="MMP_TTHA0227_like_1"/>
    <property type="match status" value="1"/>
</dbReference>
<evidence type="ECO:0000313" key="1">
    <source>
        <dbReference type="EMBL" id="MVA76720.1"/>
    </source>
</evidence>
<reference evidence="1 2" key="1">
    <citation type="submission" date="2019-12" db="EMBL/GenBank/DDBJ databases">
        <title>Auraticoccus cholistani sp. nov., an actinomycete isolated from soil of Cholistan desert.</title>
        <authorList>
            <person name="Cheema M.T."/>
        </authorList>
    </citation>
    <scope>NUCLEOTIDE SEQUENCE [LARGE SCALE GENOMIC DNA]</scope>
    <source>
        <strain evidence="1 2">F435</strain>
    </source>
</reference>
<accession>A0A6A9V197</accession>
<organism evidence="1 2">
    <name type="scientific">Auraticoccus cholistanensis</name>
    <dbReference type="NCBI Taxonomy" id="2656650"/>
    <lineage>
        <taxon>Bacteria</taxon>
        <taxon>Bacillati</taxon>
        <taxon>Actinomycetota</taxon>
        <taxon>Actinomycetes</taxon>
        <taxon>Propionibacteriales</taxon>
        <taxon>Propionibacteriaceae</taxon>
        <taxon>Auraticoccus</taxon>
    </lineage>
</organism>
<dbReference type="InterPro" id="IPR038555">
    <property type="entry name" value="Zincin_1_sf"/>
</dbReference>
<dbReference type="Gene3D" id="3.30.2010.20">
    <property type="match status" value="1"/>
</dbReference>
<evidence type="ECO:0000313" key="2">
    <source>
        <dbReference type="Proteomes" id="UP000435304"/>
    </source>
</evidence>
<dbReference type="SUPFAM" id="SSF55486">
    <property type="entry name" value="Metalloproteases ('zincins'), catalytic domain"/>
    <property type="match status" value="1"/>
</dbReference>
<dbReference type="InterPro" id="IPR010428">
    <property type="entry name" value="Zincin_1"/>
</dbReference>
<proteinExistence type="predicted"/>
<protein>
    <recommendedName>
        <fullName evidence="3">Peptidase</fullName>
    </recommendedName>
</protein>
<dbReference type="Proteomes" id="UP000435304">
    <property type="component" value="Unassembled WGS sequence"/>
</dbReference>
<dbReference type="RefSeq" id="WP_156610366.1">
    <property type="nucleotide sequence ID" value="NZ_WPCU01000007.1"/>
</dbReference>
<comment type="caution">
    <text evidence="1">The sequence shown here is derived from an EMBL/GenBank/DDBJ whole genome shotgun (WGS) entry which is preliminary data.</text>
</comment>
<name>A0A6A9V197_9ACTN</name>
<dbReference type="Pfam" id="PF06262">
    <property type="entry name" value="Zincin_1"/>
    <property type="match status" value="1"/>
</dbReference>
<dbReference type="EMBL" id="WPCU01000007">
    <property type="protein sequence ID" value="MVA76720.1"/>
    <property type="molecule type" value="Genomic_DNA"/>
</dbReference>
<sequence length="146" mass="16165">MPSRRRDRHQRGIRGPMALPNRFTGAPVRLRRTPRRSELFDRAVRDALARVASRCPEAVAGIEVGIEDVPLLASAWSGDRVPLAAALEPTDTTPGRVVIYRRPLELRAEDTTLLRALVHRTLVEQLSALTGLSVDEIDPDGDDDLD</sequence>
<gene>
    <name evidence="1" type="ORF">GC722_11900</name>
</gene>
<keyword evidence="2" id="KW-1185">Reference proteome</keyword>
<dbReference type="AlphaFoldDB" id="A0A6A9V197"/>